<reference evidence="1 2" key="1">
    <citation type="submission" date="2017-09" db="EMBL/GenBank/DDBJ databases">
        <title>Bacterial strain isolated from the female urinary microbiota.</title>
        <authorList>
            <person name="Thomas-White K."/>
            <person name="Kumar N."/>
            <person name="Forster S."/>
            <person name="Putonti C."/>
            <person name="Lawley T."/>
            <person name="Wolfe A.J."/>
        </authorList>
    </citation>
    <scope>NUCLEOTIDE SEQUENCE [LARGE SCALE GENOMIC DNA]</scope>
    <source>
        <strain evidence="1 2">UMB0683</strain>
    </source>
</reference>
<proteinExistence type="predicted"/>
<sequence>MSLEGFKVITLVGGDIALTISKTGISFSQAAIIQLGKPRYVRLLINEKDKELAVQATDKNDNEKTSFFNPSRKTIAVRWGNKLLRQKIVELMHWNPNYMYKIRGDYLHKDQALLFKLNEADSFNKVNKKRN</sequence>
<comment type="caution">
    <text evidence="1">The sequence shown here is derived from an EMBL/GenBank/DDBJ whole genome shotgun (WGS) entry which is preliminary data.</text>
</comment>
<dbReference type="AlphaFoldDB" id="A0A2J6NPU8"/>
<accession>A0A2J6NPU8</accession>
<organism evidence="1 2">
    <name type="scientific">Limosilactobacillus pontis</name>
    <dbReference type="NCBI Taxonomy" id="35787"/>
    <lineage>
        <taxon>Bacteria</taxon>
        <taxon>Bacillati</taxon>
        <taxon>Bacillota</taxon>
        <taxon>Bacilli</taxon>
        <taxon>Lactobacillales</taxon>
        <taxon>Lactobacillaceae</taxon>
        <taxon>Limosilactobacillus</taxon>
    </lineage>
</organism>
<evidence type="ECO:0000313" key="1">
    <source>
        <dbReference type="EMBL" id="PMB83352.1"/>
    </source>
</evidence>
<dbReference type="EMBL" id="PNFV01000001">
    <property type="protein sequence ID" value="PMB83352.1"/>
    <property type="molecule type" value="Genomic_DNA"/>
</dbReference>
<evidence type="ECO:0000313" key="2">
    <source>
        <dbReference type="Proteomes" id="UP000239920"/>
    </source>
</evidence>
<dbReference type="RefSeq" id="WP_104687913.1">
    <property type="nucleotide sequence ID" value="NZ_JBKTHY010000003.1"/>
</dbReference>
<dbReference type="OrthoDB" id="2300154at2"/>
<dbReference type="Proteomes" id="UP000239920">
    <property type="component" value="Unassembled WGS sequence"/>
</dbReference>
<protein>
    <submittedName>
        <fullName evidence="1">Uncharacterized protein</fullName>
    </submittedName>
</protein>
<name>A0A2J6NPU8_9LACO</name>
<gene>
    <name evidence="1" type="ORF">CK797_00735</name>
</gene>